<feature type="region of interest" description="Disordered" evidence="1">
    <location>
        <begin position="1"/>
        <end position="118"/>
    </location>
</feature>
<name>A0A9Q1J4G7_SYNKA</name>
<feature type="compositionally biased region" description="Basic and acidic residues" evidence="1">
    <location>
        <begin position="41"/>
        <end position="52"/>
    </location>
</feature>
<feature type="compositionally biased region" description="Basic and acidic residues" evidence="1">
    <location>
        <begin position="103"/>
        <end position="118"/>
    </location>
</feature>
<dbReference type="Proteomes" id="UP001152622">
    <property type="component" value="Chromosome 4"/>
</dbReference>
<comment type="caution">
    <text evidence="2">The sequence shown here is derived from an EMBL/GenBank/DDBJ whole genome shotgun (WGS) entry which is preliminary data.</text>
</comment>
<dbReference type="EMBL" id="JAINUF010000004">
    <property type="protein sequence ID" value="KAJ8365493.1"/>
    <property type="molecule type" value="Genomic_DNA"/>
</dbReference>
<gene>
    <name evidence="2" type="ORF">SKAU_G00143240</name>
</gene>
<evidence type="ECO:0000313" key="2">
    <source>
        <dbReference type="EMBL" id="KAJ8365493.1"/>
    </source>
</evidence>
<proteinExistence type="predicted"/>
<organism evidence="2 3">
    <name type="scientific">Synaphobranchus kaupii</name>
    <name type="common">Kaup's arrowtooth eel</name>
    <dbReference type="NCBI Taxonomy" id="118154"/>
    <lineage>
        <taxon>Eukaryota</taxon>
        <taxon>Metazoa</taxon>
        <taxon>Chordata</taxon>
        <taxon>Craniata</taxon>
        <taxon>Vertebrata</taxon>
        <taxon>Euteleostomi</taxon>
        <taxon>Actinopterygii</taxon>
        <taxon>Neopterygii</taxon>
        <taxon>Teleostei</taxon>
        <taxon>Anguilliformes</taxon>
        <taxon>Synaphobranchidae</taxon>
        <taxon>Synaphobranchus</taxon>
    </lineage>
</organism>
<accession>A0A9Q1J4G7</accession>
<keyword evidence="3" id="KW-1185">Reference proteome</keyword>
<reference evidence="2" key="1">
    <citation type="journal article" date="2023" name="Science">
        <title>Genome structures resolve the early diversification of teleost fishes.</title>
        <authorList>
            <person name="Parey E."/>
            <person name="Louis A."/>
            <person name="Montfort J."/>
            <person name="Bouchez O."/>
            <person name="Roques C."/>
            <person name="Iampietro C."/>
            <person name="Lluch J."/>
            <person name="Castinel A."/>
            <person name="Donnadieu C."/>
            <person name="Desvignes T."/>
            <person name="Floi Bucao C."/>
            <person name="Jouanno E."/>
            <person name="Wen M."/>
            <person name="Mejri S."/>
            <person name="Dirks R."/>
            <person name="Jansen H."/>
            <person name="Henkel C."/>
            <person name="Chen W.J."/>
            <person name="Zahm M."/>
            <person name="Cabau C."/>
            <person name="Klopp C."/>
            <person name="Thompson A.W."/>
            <person name="Robinson-Rechavi M."/>
            <person name="Braasch I."/>
            <person name="Lecointre G."/>
            <person name="Bobe J."/>
            <person name="Postlethwait J.H."/>
            <person name="Berthelot C."/>
            <person name="Roest Crollius H."/>
            <person name="Guiguen Y."/>
        </authorList>
    </citation>
    <scope>NUCLEOTIDE SEQUENCE</scope>
    <source>
        <strain evidence="2">WJC10195</strain>
    </source>
</reference>
<evidence type="ECO:0000256" key="1">
    <source>
        <dbReference type="SAM" id="MobiDB-lite"/>
    </source>
</evidence>
<evidence type="ECO:0000313" key="3">
    <source>
        <dbReference type="Proteomes" id="UP001152622"/>
    </source>
</evidence>
<protein>
    <submittedName>
        <fullName evidence="2">Uncharacterized protein</fullName>
    </submittedName>
</protein>
<dbReference type="AlphaFoldDB" id="A0A9Q1J4G7"/>
<sequence length="118" mass="12686">MASGAKLRVDRCPRAETSGAAGTSWHARPPFTALATARLPRSAEKVRARDRGSGPQSDEASKASPSLLLIPGTPNGVRSYYVNQRIPDAHEQHGKSSPVPRAEVSRCEEKTSPDRRAV</sequence>